<protein>
    <submittedName>
        <fullName evidence="1">Uncharacterized protein</fullName>
    </submittedName>
</protein>
<organism evidence="1 2">
    <name type="scientific">Ceratodon purpureus</name>
    <name type="common">Fire moss</name>
    <name type="synonym">Dicranum purpureum</name>
    <dbReference type="NCBI Taxonomy" id="3225"/>
    <lineage>
        <taxon>Eukaryota</taxon>
        <taxon>Viridiplantae</taxon>
        <taxon>Streptophyta</taxon>
        <taxon>Embryophyta</taxon>
        <taxon>Bryophyta</taxon>
        <taxon>Bryophytina</taxon>
        <taxon>Bryopsida</taxon>
        <taxon>Dicranidae</taxon>
        <taxon>Pseudoditrichales</taxon>
        <taxon>Ditrichaceae</taxon>
        <taxon>Ceratodon</taxon>
    </lineage>
</organism>
<accession>A0A8T0J183</accession>
<gene>
    <name evidence="1" type="ORF">KC19_2G243300</name>
</gene>
<dbReference type="Proteomes" id="UP000822688">
    <property type="component" value="Chromosome 2"/>
</dbReference>
<sequence length="114" mass="13380">MTLLNQTMQFLVQNFEATMAKRMHPMVYLPPQTQNNNVLSNSWRLMMPTFQPLNHHRPTHSFFIKTVLPSIPPTHLTTHLLNDQRKKPNPTYSELHFKSTHECGFQHLIAYALN</sequence>
<reference evidence="1" key="1">
    <citation type="submission" date="2020-06" db="EMBL/GenBank/DDBJ databases">
        <title>WGS assembly of Ceratodon purpureus strain R40.</title>
        <authorList>
            <person name="Carey S.B."/>
            <person name="Jenkins J."/>
            <person name="Shu S."/>
            <person name="Lovell J.T."/>
            <person name="Sreedasyam A."/>
            <person name="Maumus F."/>
            <person name="Tiley G.P."/>
            <person name="Fernandez-Pozo N."/>
            <person name="Barry K."/>
            <person name="Chen C."/>
            <person name="Wang M."/>
            <person name="Lipzen A."/>
            <person name="Daum C."/>
            <person name="Saski C.A."/>
            <person name="Payton A.C."/>
            <person name="Mcbreen J.C."/>
            <person name="Conrad R.E."/>
            <person name="Kollar L.M."/>
            <person name="Olsson S."/>
            <person name="Huttunen S."/>
            <person name="Landis J.B."/>
            <person name="Wickett N.J."/>
            <person name="Johnson M.G."/>
            <person name="Rensing S.A."/>
            <person name="Grimwood J."/>
            <person name="Schmutz J."/>
            <person name="Mcdaniel S.F."/>
        </authorList>
    </citation>
    <scope>NUCLEOTIDE SEQUENCE</scope>
    <source>
        <strain evidence="1">R40</strain>
    </source>
</reference>
<name>A0A8T0J183_CERPU</name>
<keyword evidence="2" id="KW-1185">Reference proteome</keyword>
<proteinExistence type="predicted"/>
<evidence type="ECO:0000313" key="1">
    <source>
        <dbReference type="EMBL" id="KAG0588443.1"/>
    </source>
</evidence>
<evidence type="ECO:0000313" key="2">
    <source>
        <dbReference type="Proteomes" id="UP000822688"/>
    </source>
</evidence>
<comment type="caution">
    <text evidence="1">The sequence shown here is derived from an EMBL/GenBank/DDBJ whole genome shotgun (WGS) entry which is preliminary data.</text>
</comment>
<dbReference type="AlphaFoldDB" id="A0A8T0J183"/>
<dbReference type="EMBL" id="CM026422">
    <property type="protein sequence ID" value="KAG0588443.1"/>
    <property type="molecule type" value="Genomic_DNA"/>
</dbReference>